<dbReference type="InterPro" id="IPR036277">
    <property type="entry name" value="SMC_hinge_sf"/>
</dbReference>
<dbReference type="GO" id="GO:0005524">
    <property type="term" value="F:ATP binding"/>
    <property type="evidence" value="ECO:0007669"/>
    <property type="project" value="UniProtKB-UniRule"/>
</dbReference>
<dbReference type="PANTHER" id="PTHR43977">
    <property type="entry name" value="STRUCTURAL MAINTENANCE OF CHROMOSOMES PROTEIN 3"/>
    <property type="match status" value="1"/>
</dbReference>
<evidence type="ECO:0000256" key="3">
    <source>
        <dbReference type="ARBA" id="ARBA00022741"/>
    </source>
</evidence>
<comment type="domain">
    <text evidence="7">Contains large globular domains required for ATP hydrolysis at each terminus and a third globular domain forming a flexible hinge near the middle of the molecule. These domains are separated by coiled-coil structures.</text>
</comment>
<dbReference type="GO" id="GO:0005694">
    <property type="term" value="C:chromosome"/>
    <property type="evidence" value="ECO:0007669"/>
    <property type="project" value="InterPro"/>
</dbReference>
<dbReference type="STRING" id="592010.GCWU000182_000097"/>
<dbReference type="Pfam" id="PF02463">
    <property type="entry name" value="SMC_N"/>
    <property type="match status" value="1"/>
</dbReference>
<dbReference type="AlphaFoldDB" id="W1Q577"/>
<comment type="subcellular location">
    <subcellularLocation>
        <location evidence="1 7">Cytoplasm</location>
    </subcellularLocation>
</comment>
<feature type="domain" description="SMC hinge" evidence="8">
    <location>
        <begin position="511"/>
        <end position="630"/>
    </location>
</feature>
<dbReference type="Proteomes" id="UP000019050">
    <property type="component" value="Unassembled WGS sequence"/>
</dbReference>
<dbReference type="Gene3D" id="1.20.1060.20">
    <property type="match status" value="1"/>
</dbReference>
<dbReference type="InterPro" id="IPR003395">
    <property type="entry name" value="RecF/RecN/SMC_N"/>
</dbReference>
<comment type="subunit">
    <text evidence="7">Homodimer.</text>
</comment>
<dbReference type="Gene3D" id="3.40.50.300">
    <property type="entry name" value="P-loop containing nucleotide triphosphate hydrolases"/>
    <property type="match status" value="2"/>
</dbReference>
<dbReference type="InterPro" id="IPR011890">
    <property type="entry name" value="SMC_prok"/>
</dbReference>
<dbReference type="SUPFAM" id="SSF52540">
    <property type="entry name" value="P-loop containing nucleoside triphosphate hydrolases"/>
    <property type="match status" value="1"/>
</dbReference>
<keyword evidence="2 7" id="KW-0963">Cytoplasm</keyword>
<evidence type="ECO:0000256" key="5">
    <source>
        <dbReference type="ARBA" id="ARBA00023054"/>
    </source>
</evidence>
<dbReference type="GO" id="GO:0003677">
    <property type="term" value="F:DNA binding"/>
    <property type="evidence" value="ECO:0007669"/>
    <property type="project" value="UniProtKB-UniRule"/>
</dbReference>
<dbReference type="GO" id="GO:0005737">
    <property type="term" value="C:cytoplasm"/>
    <property type="evidence" value="ECO:0007669"/>
    <property type="project" value="UniProtKB-SubCell"/>
</dbReference>
<dbReference type="InterPro" id="IPR024704">
    <property type="entry name" value="SMC"/>
</dbReference>
<proteinExistence type="inferred from homology"/>
<dbReference type="EMBL" id="ACIN03000001">
    <property type="protein sequence ID" value="ESK66410.1"/>
    <property type="molecule type" value="Genomic_DNA"/>
</dbReference>
<dbReference type="InterPro" id="IPR027417">
    <property type="entry name" value="P-loop_NTPase"/>
</dbReference>
<feature type="coiled-coil region" evidence="7">
    <location>
        <begin position="241"/>
        <end position="359"/>
    </location>
</feature>
<dbReference type="eggNOG" id="COG1196">
    <property type="taxonomic scope" value="Bacteria"/>
</dbReference>
<gene>
    <name evidence="7" type="primary">smc</name>
    <name evidence="9" type="ORF">GCWU000182_000097</name>
</gene>
<evidence type="ECO:0000256" key="6">
    <source>
        <dbReference type="ARBA" id="ARBA00023125"/>
    </source>
</evidence>
<feature type="coiled-coil region" evidence="7">
    <location>
        <begin position="840"/>
        <end position="959"/>
    </location>
</feature>
<evidence type="ECO:0000256" key="1">
    <source>
        <dbReference type="ARBA" id="ARBA00004496"/>
    </source>
</evidence>
<dbReference type="GO" id="GO:0016887">
    <property type="term" value="F:ATP hydrolysis activity"/>
    <property type="evidence" value="ECO:0007669"/>
    <property type="project" value="InterPro"/>
</dbReference>
<keyword evidence="10" id="KW-1185">Reference proteome</keyword>
<organism evidence="9 10">
    <name type="scientific">Abiotrophia defectiva ATCC 49176</name>
    <dbReference type="NCBI Taxonomy" id="592010"/>
    <lineage>
        <taxon>Bacteria</taxon>
        <taxon>Bacillati</taxon>
        <taxon>Bacillota</taxon>
        <taxon>Bacilli</taxon>
        <taxon>Lactobacillales</taxon>
        <taxon>Aerococcaceae</taxon>
        <taxon>Abiotrophia</taxon>
    </lineage>
</organism>
<evidence type="ECO:0000313" key="9">
    <source>
        <dbReference type="EMBL" id="ESK66410.1"/>
    </source>
</evidence>
<keyword evidence="5 7" id="KW-0175">Coiled coil</keyword>
<comment type="similarity">
    <text evidence="7">Belongs to the SMC family.</text>
</comment>
<feature type="binding site" evidence="7">
    <location>
        <begin position="25"/>
        <end position="32"/>
    </location>
    <ligand>
        <name>ATP</name>
        <dbReference type="ChEBI" id="CHEBI:30616"/>
    </ligand>
</feature>
<feature type="coiled-coil region" evidence="7">
    <location>
        <begin position="672"/>
        <end position="706"/>
    </location>
</feature>
<dbReference type="GO" id="GO:0007062">
    <property type="term" value="P:sister chromatid cohesion"/>
    <property type="evidence" value="ECO:0007669"/>
    <property type="project" value="InterPro"/>
</dbReference>
<feature type="coiled-coil region" evidence="7">
    <location>
        <begin position="749"/>
        <end position="797"/>
    </location>
</feature>
<evidence type="ECO:0000256" key="4">
    <source>
        <dbReference type="ARBA" id="ARBA00022840"/>
    </source>
</evidence>
<comment type="function">
    <text evidence="7">Required for chromosome condensation and partitioning.</text>
</comment>
<dbReference type="HOGENOM" id="CLU_001042_2_2_9"/>
<keyword evidence="4 7" id="KW-0067">ATP-binding</keyword>
<dbReference type="Gene3D" id="3.30.70.1620">
    <property type="match status" value="1"/>
</dbReference>
<dbReference type="Pfam" id="PF06470">
    <property type="entry name" value="SMC_hinge"/>
    <property type="match status" value="1"/>
</dbReference>
<dbReference type="GO" id="GO:0030261">
    <property type="term" value="P:chromosome condensation"/>
    <property type="evidence" value="ECO:0007669"/>
    <property type="project" value="InterPro"/>
</dbReference>
<dbReference type="HAMAP" id="MF_01894">
    <property type="entry name" value="Smc_prok"/>
    <property type="match status" value="1"/>
</dbReference>
<dbReference type="SMART" id="SM00968">
    <property type="entry name" value="SMC_hinge"/>
    <property type="match status" value="1"/>
</dbReference>
<comment type="caution">
    <text evidence="9">The sequence shown here is derived from an EMBL/GenBank/DDBJ whole genome shotgun (WGS) entry which is preliminary data.</text>
</comment>
<dbReference type="FunFam" id="3.40.50.300:FF:000984">
    <property type="entry name" value="Chromosome partition protein Smc"/>
    <property type="match status" value="1"/>
</dbReference>
<evidence type="ECO:0000313" key="10">
    <source>
        <dbReference type="Proteomes" id="UP000019050"/>
    </source>
</evidence>
<keyword evidence="6 7" id="KW-0238">DNA-binding</keyword>
<evidence type="ECO:0000259" key="8">
    <source>
        <dbReference type="SMART" id="SM00968"/>
    </source>
</evidence>
<dbReference type="SUPFAM" id="SSF75553">
    <property type="entry name" value="Smc hinge domain"/>
    <property type="match status" value="1"/>
</dbReference>
<keyword evidence="3 7" id="KW-0547">Nucleotide-binding</keyword>
<dbReference type="InterPro" id="IPR010935">
    <property type="entry name" value="SMC_hinge"/>
</dbReference>
<dbReference type="PIRSF" id="PIRSF005719">
    <property type="entry name" value="SMC"/>
    <property type="match status" value="1"/>
</dbReference>
<dbReference type="NCBIfam" id="TIGR02168">
    <property type="entry name" value="SMC_prok_B"/>
    <property type="match status" value="1"/>
</dbReference>
<sequence>MTGFKSFADKTVIEFDRGMTAVVGPNGSGKSNLSEAIRWVLGEQSAKSLRGNKMEDVIFNGTQARKAVNLAKVTLVLNNEDRYLDYDFSEISITRSYNRNGESQYFINNEAVRLKDIVDLLLDSGLGKNSFAMISQGKVESIFLNKPEERRSIFEEAAGVQKYQFRKQEAERKLSKSSDHLSRVRDIIHELELQLKPLKQQQEAALLYLEQKEALKQLEISLYVYQVEQYRDAWQAAKAKNQAVSQELAQVTAQLEALTAQLEQEQASLEDYIQQIEQASERNQAQVQVIEQTRAKQQMLDQQIQFNTSNLHEKQLSYQQHQAEAQTLTERLSALKEEEGKVQLEMAEIKQHLAKLESERSSLAGLSEDQAERLRADLIDAYQAEASAKNQLAHQEQIKQQAQARLAHYQAQAAQAQADQGDLESQYLEAQERYESSRETQASARQVFQTLNEQLRQGNSQREALQAKLFQFERQSQMLDAKVQSLAQLQADYAGYYAGVKAIMKRKKQLQGIEGTVADLIKVPADYQVAIDTALGASVQHVVVTDDAAARAAIAYLKQAQAGRATFLPRASMKARHLGAGQIQTASQTTGFIGLASDLVEYDPVNQIIVANLLGTTLVCDRIEAAQSLAKALKHQVKIVTLDGEVLMPGGSITGGRQKQQTSSMLARNQEYEAAKADLAQVIKDRAQAEAEWQAFQVQIQDLQGQVEAARLSMSQADLAFQQAQEGLGHLASQVKHQSQHQLIAQDEVSQLSQTIANAEAHYAQAQEDLVAAQAAIARLSQDLQQLNLSEEDRQQQLQVLDASLSHYRTQEAVKQVEVRQLRHDLATAKSQLEERQNFLMQYENLADQNTADLAELERQSADLLEQLADLEATAQEQQAELAALREARRVLNEAYRAHEQEDRQLQGQLQQLYKDEARAQAQIEKNESLIDSHLDYLSQEYQLTYEAAKTEASQLEDASQVSQQVKQIKRQIDNLGPINLAAIDDYAALDERYTHLREQETDLLTAMGQLQETMDEMDAEVIKRFSEAFHQINQQFQKIFKKLFAGGEAALQLTDPSDLLTTGIDIIAQPPGKRKQHLALLSGGERAFTAIALLFAILETRPVPFCVLDEVEAALDDANVFRYGQYLQNFTENTQFIVITHRKGTMEHADVLYGVTMEQSGVSKLASVRLSEANYD</sequence>
<dbReference type="GO" id="GO:0006260">
    <property type="term" value="P:DNA replication"/>
    <property type="evidence" value="ECO:0007669"/>
    <property type="project" value="UniProtKB-UniRule"/>
</dbReference>
<dbReference type="Gene3D" id="1.10.287.1490">
    <property type="match status" value="1"/>
</dbReference>
<evidence type="ECO:0000256" key="2">
    <source>
        <dbReference type="ARBA" id="ARBA00022490"/>
    </source>
</evidence>
<feature type="coiled-coil region" evidence="7">
    <location>
        <begin position="385"/>
        <end position="475"/>
    </location>
</feature>
<dbReference type="FunFam" id="3.40.50.300:FF:000901">
    <property type="entry name" value="Chromosome partition protein Smc"/>
    <property type="match status" value="1"/>
</dbReference>
<reference evidence="9" key="1">
    <citation type="submission" date="2013-06" db="EMBL/GenBank/DDBJ databases">
        <authorList>
            <person name="Weinstock G."/>
            <person name="Sodergren E."/>
            <person name="Clifton S."/>
            <person name="Fulton L."/>
            <person name="Fulton B."/>
            <person name="Courtney L."/>
            <person name="Fronick C."/>
            <person name="Harrison M."/>
            <person name="Strong C."/>
            <person name="Farmer C."/>
            <person name="Delahaunty K."/>
            <person name="Markovic C."/>
            <person name="Hall O."/>
            <person name="Minx P."/>
            <person name="Tomlinson C."/>
            <person name="Mitreva M."/>
            <person name="Nelson J."/>
            <person name="Hou S."/>
            <person name="Wollam A."/>
            <person name="Pepin K.H."/>
            <person name="Johnson M."/>
            <person name="Bhonagiri V."/>
            <person name="Nash W.E."/>
            <person name="Warren W."/>
            <person name="Chinwalla A."/>
            <person name="Mardis E.R."/>
            <person name="Wilson R.K."/>
        </authorList>
    </citation>
    <scope>NUCLEOTIDE SEQUENCE [LARGE SCALE GENOMIC DNA]</scope>
    <source>
        <strain evidence="9">ATCC 49176</strain>
    </source>
</reference>
<evidence type="ECO:0000256" key="7">
    <source>
        <dbReference type="HAMAP-Rule" id="MF_01894"/>
    </source>
</evidence>
<name>W1Q577_ABIDE</name>
<protein>
    <recommendedName>
        <fullName evidence="7">Chromosome partition protein Smc</fullName>
    </recommendedName>
</protein>
<dbReference type="GO" id="GO:0007059">
    <property type="term" value="P:chromosome segregation"/>
    <property type="evidence" value="ECO:0007669"/>
    <property type="project" value="UniProtKB-UniRule"/>
</dbReference>
<dbReference type="CDD" id="cd03278">
    <property type="entry name" value="ABC_SMC_barmotin"/>
    <property type="match status" value="1"/>
</dbReference>
<accession>W1Q577</accession>